<evidence type="ECO:0000313" key="3">
    <source>
        <dbReference type="EMBL" id="SEN70099.1"/>
    </source>
</evidence>
<organism evidence="3 4">
    <name type="scientific">Halorientalis persicus</name>
    <dbReference type="NCBI Taxonomy" id="1367881"/>
    <lineage>
        <taxon>Archaea</taxon>
        <taxon>Methanobacteriati</taxon>
        <taxon>Methanobacteriota</taxon>
        <taxon>Stenosarchaea group</taxon>
        <taxon>Halobacteria</taxon>
        <taxon>Halobacteriales</taxon>
        <taxon>Haloarculaceae</taxon>
        <taxon>Halorientalis</taxon>
    </lineage>
</organism>
<protein>
    <recommendedName>
        <fullName evidence="2">Halobacterial output domain-containing protein</fullName>
    </recommendedName>
</protein>
<keyword evidence="4" id="KW-1185">Reference proteome</keyword>
<feature type="region of interest" description="Disordered" evidence="1">
    <location>
        <begin position="1"/>
        <end position="29"/>
    </location>
</feature>
<dbReference type="OrthoDB" id="199137at2157"/>
<feature type="domain" description="Halobacterial output" evidence="2">
    <location>
        <begin position="40"/>
        <end position="101"/>
    </location>
</feature>
<dbReference type="EMBL" id="FOCX01000004">
    <property type="protein sequence ID" value="SEN70099.1"/>
    <property type="molecule type" value="Genomic_DNA"/>
</dbReference>
<evidence type="ECO:0000259" key="2">
    <source>
        <dbReference type="Pfam" id="PF18545"/>
    </source>
</evidence>
<sequence>MGPDGPADGDDRVDRGEGADREDEIVHRRIEPKAGDADYRLLRLIAEVEGIDVTELPPIYDRIDHLVTKMYENPPSPEAQAQLSFSYAGYRITIDQDGKVSLIKIADGLPPE</sequence>
<gene>
    <name evidence="3" type="ORF">SAMN05216388_1004220</name>
</gene>
<dbReference type="AlphaFoldDB" id="A0A1H8INX8"/>
<evidence type="ECO:0000256" key="1">
    <source>
        <dbReference type="SAM" id="MobiDB-lite"/>
    </source>
</evidence>
<dbReference type="InterPro" id="IPR040624">
    <property type="entry name" value="HalOD1"/>
</dbReference>
<proteinExistence type="predicted"/>
<evidence type="ECO:0000313" key="4">
    <source>
        <dbReference type="Proteomes" id="UP000198775"/>
    </source>
</evidence>
<name>A0A1H8INX8_9EURY</name>
<dbReference type="Proteomes" id="UP000198775">
    <property type="component" value="Unassembled WGS sequence"/>
</dbReference>
<feature type="compositionally biased region" description="Basic and acidic residues" evidence="1">
    <location>
        <begin position="9"/>
        <end position="29"/>
    </location>
</feature>
<reference evidence="4" key="1">
    <citation type="submission" date="2016-10" db="EMBL/GenBank/DDBJ databases">
        <authorList>
            <person name="Varghese N."/>
            <person name="Submissions S."/>
        </authorList>
    </citation>
    <scope>NUCLEOTIDE SEQUENCE [LARGE SCALE GENOMIC DNA]</scope>
    <source>
        <strain evidence="4">IBRC-M 10043</strain>
    </source>
</reference>
<accession>A0A1H8INX8</accession>
<dbReference type="Pfam" id="PF18545">
    <property type="entry name" value="HalOD1"/>
    <property type="match status" value="1"/>
</dbReference>
<dbReference type="RefSeq" id="WP_092658675.1">
    <property type="nucleotide sequence ID" value="NZ_FOCX01000004.1"/>
</dbReference>